<evidence type="ECO:0000313" key="8">
    <source>
        <dbReference type="Proteomes" id="UP000283734"/>
    </source>
</evidence>
<dbReference type="GO" id="GO:0005737">
    <property type="term" value="C:cytoplasm"/>
    <property type="evidence" value="ECO:0007669"/>
    <property type="project" value="UniProtKB-SubCell"/>
</dbReference>
<dbReference type="SUPFAM" id="SSF55729">
    <property type="entry name" value="Acyl-CoA N-acyltransferases (Nat)"/>
    <property type="match status" value="1"/>
</dbReference>
<dbReference type="NCBIfam" id="NF002341">
    <property type="entry name" value="PRK01305.1-1"/>
    <property type="match status" value="1"/>
</dbReference>
<comment type="subcellular location">
    <subcellularLocation>
        <location evidence="4">Cytoplasm</location>
    </subcellularLocation>
</comment>
<keyword evidence="1 4" id="KW-0963">Cytoplasm</keyword>
<dbReference type="InterPro" id="IPR007472">
    <property type="entry name" value="N-end_Aminoacyl_Trfase_C"/>
</dbReference>
<evidence type="ECO:0000256" key="2">
    <source>
        <dbReference type="ARBA" id="ARBA00022679"/>
    </source>
</evidence>
<dbReference type="EMBL" id="QYYA01000001">
    <property type="protein sequence ID" value="RJG19944.1"/>
    <property type="molecule type" value="Genomic_DNA"/>
</dbReference>
<dbReference type="PANTHER" id="PTHR21367">
    <property type="entry name" value="ARGININE-TRNA-PROTEIN TRANSFERASE 1"/>
    <property type="match status" value="1"/>
</dbReference>
<dbReference type="PIRSF" id="PIRSF037208">
    <property type="entry name" value="ATE_pro_prd"/>
    <property type="match status" value="1"/>
</dbReference>
<comment type="caution">
    <text evidence="7">The sequence shown here is derived from an EMBL/GenBank/DDBJ whole genome shotgun (WGS) entry which is preliminary data.</text>
</comment>
<dbReference type="HAMAP" id="MF_00689">
    <property type="entry name" value="Bpt"/>
    <property type="match status" value="1"/>
</dbReference>
<dbReference type="InterPro" id="IPR030700">
    <property type="entry name" value="N-end_Aminoacyl_Trfase"/>
</dbReference>
<dbReference type="Proteomes" id="UP000283734">
    <property type="component" value="Unassembled WGS sequence"/>
</dbReference>
<dbReference type="RefSeq" id="WP_119917504.1">
    <property type="nucleotide sequence ID" value="NZ_QYYA01000001.1"/>
</dbReference>
<reference evidence="7 8" key="1">
    <citation type="submission" date="2018-09" db="EMBL/GenBank/DDBJ databases">
        <title>Alcanivorax profundi sp. nov., isolated from 1000 m-depth seawater of the Mariana Trench.</title>
        <authorList>
            <person name="Liu J."/>
        </authorList>
    </citation>
    <scope>NUCLEOTIDE SEQUENCE [LARGE SCALE GENOMIC DNA]</scope>
    <source>
        <strain evidence="7 8">MTEO17</strain>
    </source>
</reference>
<dbReference type="OrthoDB" id="9782022at2"/>
<dbReference type="Pfam" id="PF04376">
    <property type="entry name" value="ATE_N"/>
    <property type="match status" value="1"/>
</dbReference>
<gene>
    <name evidence="4" type="primary">bpt</name>
    <name evidence="7" type="ORF">D4A39_03655</name>
</gene>
<keyword evidence="8" id="KW-1185">Reference proteome</keyword>
<dbReference type="GO" id="GO:0071596">
    <property type="term" value="P:ubiquitin-dependent protein catabolic process via the N-end rule pathway"/>
    <property type="evidence" value="ECO:0007669"/>
    <property type="project" value="InterPro"/>
</dbReference>
<dbReference type="Pfam" id="PF04377">
    <property type="entry name" value="ATE_C"/>
    <property type="match status" value="1"/>
</dbReference>
<evidence type="ECO:0000256" key="1">
    <source>
        <dbReference type="ARBA" id="ARBA00022490"/>
    </source>
</evidence>
<accession>A0A418Y326</accession>
<sequence length="238" mass="28026">MTDLSTLRFFRTPAHSCSYLEDRQASTLFVDPQATLSPELYSELSLLGFRRSGDYLYRPHCDQCSACIPARVRVSDFQPKRRHRRIRKVNDDLVVNREPARFTRELYSLYADYINQRHGDGDMYPPSEEQFTNFLTCDWADTQFHCFRQAGKLRAVAVTDQLEDGLSAVYTFFDPHLPERSLGVMALLWQIEQCRRLQLPYLYLGYWIHQCQKMSYKSQYQPLEILRSGAWKDLPDKD</sequence>
<feature type="domain" description="N-end rule aminoacyl transferase C-terminal" evidence="6">
    <location>
        <begin position="106"/>
        <end position="226"/>
    </location>
</feature>
<evidence type="ECO:0000313" key="7">
    <source>
        <dbReference type="EMBL" id="RJG19944.1"/>
    </source>
</evidence>
<dbReference type="InterPro" id="IPR016181">
    <property type="entry name" value="Acyl_CoA_acyltransferase"/>
</dbReference>
<keyword evidence="2 4" id="KW-0808">Transferase</keyword>
<evidence type="ECO:0000256" key="4">
    <source>
        <dbReference type="HAMAP-Rule" id="MF_00689"/>
    </source>
</evidence>
<feature type="domain" description="N-end aminoacyl transferase N-terminal" evidence="5">
    <location>
        <begin position="15"/>
        <end position="85"/>
    </location>
</feature>
<comment type="function">
    <text evidence="4">Functions in the N-end rule pathway of protein degradation where it conjugates Leu from its aminoacyl-tRNA to the N-termini of proteins containing an N-terminal aspartate or glutamate.</text>
</comment>
<protein>
    <recommendedName>
        <fullName evidence="4">Aspartate/glutamate leucyltransferase</fullName>
        <ecNumber evidence="4">2.3.2.29</ecNumber>
    </recommendedName>
</protein>
<name>A0A418Y326_9GAMM</name>
<evidence type="ECO:0000259" key="6">
    <source>
        <dbReference type="Pfam" id="PF04377"/>
    </source>
</evidence>
<comment type="catalytic activity">
    <reaction evidence="4">
        <text>N-terminal L-aspartyl-[protein] + L-leucyl-tRNA(Leu) = N-terminal L-leucyl-L-aspartyl-[protein] + tRNA(Leu) + H(+)</text>
        <dbReference type="Rhea" id="RHEA:50420"/>
        <dbReference type="Rhea" id="RHEA-COMP:9613"/>
        <dbReference type="Rhea" id="RHEA-COMP:9622"/>
        <dbReference type="Rhea" id="RHEA-COMP:12669"/>
        <dbReference type="Rhea" id="RHEA-COMP:12674"/>
        <dbReference type="ChEBI" id="CHEBI:15378"/>
        <dbReference type="ChEBI" id="CHEBI:64720"/>
        <dbReference type="ChEBI" id="CHEBI:78442"/>
        <dbReference type="ChEBI" id="CHEBI:78494"/>
        <dbReference type="ChEBI" id="CHEBI:133042"/>
        <dbReference type="EC" id="2.3.2.29"/>
    </reaction>
</comment>
<dbReference type="NCBIfam" id="NF002342">
    <property type="entry name" value="PRK01305.1-3"/>
    <property type="match status" value="1"/>
</dbReference>
<dbReference type="NCBIfam" id="NF002345">
    <property type="entry name" value="PRK01305.2-2"/>
    <property type="match status" value="1"/>
</dbReference>
<dbReference type="GO" id="GO:0004057">
    <property type="term" value="F:arginyl-tRNA--protein transferase activity"/>
    <property type="evidence" value="ECO:0007669"/>
    <property type="project" value="InterPro"/>
</dbReference>
<evidence type="ECO:0000256" key="3">
    <source>
        <dbReference type="ARBA" id="ARBA00023315"/>
    </source>
</evidence>
<organism evidence="7 8">
    <name type="scientific">Alcanivorax profundi</name>
    <dbReference type="NCBI Taxonomy" id="2338368"/>
    <lineage>
        <taxon>Bacteria</taxon>
        <taxon>Pseudomonadati</taxon>
        <taxon>Pseudomonadota</taxon>
        <taxon>Gammaproteobacteria</taxon>
        <taxon>Oceanospirillales</taxon>
        <taxon>Alcanivoracaceae</taxon>
        <taxon>Alcanivorax</taxon>
    </lineage>
</organism>
<dbReference type="InterPro" id="IPR017138">
    <property type="entry name" value="Asp_Glu_LeuTrfase"/>
</dbReference>
<comment type="catalytic activity">
    <reaction evidence="4">
        <text>N-terminal L-glutamyl-[protein] + L-leucyl-tRNA(Leu) = N-terminal L-leucyl-L-glutamyl-[protein] + tRNA(Leu) + H(+)</text>
        <dbReference type="Rhea" id="RHEA:50412"/>
        <dbReference type="Rhea" id="RHEA-COMP:9613"/>
        <dbReference type="Rhea" id="RHEA-COMP:9622"/>
        <dbReference type="Rhea" id="RHEA-COMP:12664"/>
        <dbReference type="Rhea" id="RHEA-COMP:12668"/>
        <dbReference type="ChEBI" id="CHEBI:15378"/>
        <dbReference type="ChEBI" id="CHEBI:64721"/>
        <dbReference type="ChEBI" id="CHEBI:78442"/>
        <dbReference type="ChEBI" id="CHEBI:78494"/>
        <dbReference type="ChEBI" id="CHEBI:133041"/>
        <dbReference type="EC" id="2.3.2.29"/>
    </reaction>
</comment>
<dbReference type="EC" id="2.3.2.29" evidence="4"/>
<dbReference type="PANTHER" id="PTHR21367:SF1">
    <property type="entry name" value="ARGINYL-TRNA--PROTEIN TRANSFERASE 1"/>
    <property type="match status" value="1"/>
</dbReference>
<dbReference type="InterPro" id="IPR007471">
    <property type="entry name" value="N-end_Aminoacyl_Trfase_N"/>
</dbReference>
<keyword evidence="3 4" id="KW-0012">Acyltransferase</keyword>
<comment type="similarity">
    <text evidence="4">Belongs to the R-transferase family. Bpt subfamily.</text>
</comment>
<dbReference type="AlphaFoldDB" id="A0A418Y326"/>
<evidence type="ECO:0000259" key="5">
    <source>
        <dbReference type="Pfam" id="PF04376"/>
    </source>
</evidence>
<proteinExistence type="inferred from homology"/>
<dbReference type="NCBIfam" id="NF002346">
    <property type="entry name" value="PRK01305.2-3"/>
    <property type="match status" value="1"/>
</dbReference>
<dbReference type="GO" id="GO:0008914">
    <property type="term" value="F:leucyl-tRNA--protein transferase activity"/>
    <property type="evidence" value="ECO:0007669"/>
    <property type="project" value="UniProtKB-UniRule"/>
</dbReference>